<accession>A0A7J6NV66</accession>
<proteinExistence type="predicted"/>
<dbReference type="AlphaFoldDB" id="A0A7J6NV66"/>
<feature type="region of interest" description="Disordered" evidence="1">
    <location>
        <begin position="526"/>
        <end position="569"/>
    </location>
</feature>
<evidence type="ECO:0000313" key="3">
    <source>
        <dbReference type="Proteomes" id="UP000541610"/>
    </source>
</evidence>
<reference evidence="2 3" key="1">
    <citation type="submission" date="2020-04" db="EMBL/GenBank/DDBJ databases">
        <title>Perkinsus olseni comparative genomics.</title>
        <authorList>
            <person name="Bogema D.R."/>
        </authorList>
    </citation>
    <scope>NUCLEOTIDE SEQUENCE [LARGE SCALE GENOMIC DNA]</scope>
    <source>
        <strain evidence="2">00978-12</strain>
    </source>
</reference>
<dbReference type="EMBL" id="JABANP010000186">
    <property type="protein sequence ID" value="KAF4687437.1"/>
    <property type="molecule type" value="Genomic_DNA"/>
</dbReference>
<protein>
    <submittedName>
        <fullName evidence="2">Uncharacterized protein</fullName>
    </submittedName>
</protein>
<feature type="region of interest" description="Disordered" evidence="1">
    <location>
        <begin position="694"/>
        <end position="716"/>
    </location>
</feature>
<feature type="region of interest" description="Disordered" evidence="1">
    <location>
        <begin position="253"/>
        <end position="285"/>
    </location>
</feature>
<feature type="region of interest" description="Disordered" evidence="1">
    <location>
        <begin position="1"/>
        <end position="80"/>
    </location>
</feature>
<name>A0A7J6NV66_PEROL</name>
<evidence type="ECO:0000256" key="1">
    <source>
        <dbReference type="SAM" id="MobiDB-lite"/>
    </source>
</evidence>
<sequence>MTRSPSSAEGPSGCPGRVTRQYLADLSARASAEATRRSHDSDAADDGGAATTTPSPHQTAPPPSSGVPPSPEPTWSEGSSALLDTLPNTVAERIGLPPPVLVCQPEPVTVECSWSSWASSTSTAHHLEEPSEPLPVQEVITPVYASAVGRAGSMPASAVASVCLYSVYDAVARNGAPCCGLARTVTGPWKGGWRPCCFCQMTSLVSITAASLPSQLARLEVATLSRPASPRGSSPLSAEQPMEMVSVEDGDDYKVSEGSLRDPTSVGDRAAARCPPPPNTSRLNEGKRLPMDYLGLITAFDRLMVEEEFLASLERRQKPRRQPRVERDIFLSTEGWLREVPVPSAVPPSAPPPLESSSHLLARYVLRDIYFVVEIIQALEQGRWRCIRGAPRRPAYFSISRDWSDRRSVACQASPRDCLPVGKTTGLGGMALPRQEQSVWVSEAVCSRVERESIVCREPAHGKDARCESELEMVDGPALTGRTEGTWRLVKGEDADRRHPRPIVMRLLAQGQQDGEVRGVVTEVPLSPSGTTDHGAAPTPGTKSAWKGAGSSGGSVPDDLHSEACTGPTHHDCRSAEEAAGLFVRDLSSRCLCRLVARSILDTLLLRISVSWVDPGLFHVYDIDASEEATDGVMPVSPASVGIQCSISRAPSGPDLGSSPSWVEQRQNVACQTDPPRPSHLRLLLLMAARRRLEQQQRESSRPGQHHPLGGTRWRPHRVTVLGNALGGTVGKHATLGTTEV</sequence>
<dbReference type="Proteomes" id="UP000541610">
    <property type="component" value="Unassembled WGS sequence"/>
</dbReference>
<gene>
    <name evidence="2" type="ORF">FOZ60_003962</name>
</gene>
<comment type="caution">
    <text evidence="2">The sequence shown here is derived from an EMBL/GenBank/DDBJ whole genome shotgun (WGS) entry which is preliminary data.</text>
</comment>
<evidence type="ECO:0000313" key="2">
    <source>
        <dbReference type="EMBL" id="KAF4687437.1"/>
    </source>
</evidence>
<feature type="compositionally biased region" description="Pro residues" evidence="1">
    <location>
        <begin position="59"/>
        <end position="72"/>
    </location>
</feature>
<organism evidence="2 3">
    <name type="scientific">Perkinsus olseni</name>
    <name type="common">Perkinsus atlanticus</name>
    <dbReference type="NCBI Taxonomy" id="32597"/>
    <lineage>
        <taxon>Eukaryota</taxon>
        <taxon>Sar</taxon>
        <taxon>Alveolata</taxon>
        <taxon>Perkinsozoa</taxon>
        <taxon>Perkinsea</taxon>
        <taxon>Perkinsida</taxon>
        <taxon>Perkinsidae</taxon>
        <taxon>Perkinsus</taxon>
    </lineage>
</organism>